<proteinExistence type="predicted"/>
<dbReference type="SMART" id="SM00387">
    <property type="entry name" value="HATPase_c"/>
    <property type="match status" value="1"/>
</dbReference>
<dbReference type="NCBIfam" id="TIGR00229">
    <property type="entry name" value="sensory_box"/>
    <property type="match status" value="1"/>
</dbReference>
<dbReference type="PROSITE" id="PS50109">
    <property type="entry name" value="HIS_KIN"/>
    <property type="match status" value="1"/>
</dbReference>
<dbReference type="GO" id="GO:0000156">
    <property type="term" value="F:phosphorelay response regulator activity"/>
    <property type="evidence" value="ECO:0007669"/>
    <property type="project" value="TreeGrafter"/>
</dbReference>
<dbReference type="Gene3D" id="3.30.450.20">
    <property type="entry name" value="PAS domain"/>
    <property type="match status" value="1"/>
</dbReference>
<feature type="domain" description="Histidine kinase" evidence="7">
    <location>
        <begin position="262"/>
        <end position="370"/>
    </location>
</feature>
<reference evidence="8" key="1">
    <citation type="submission" date="2022-04" db="EMBL/GenBank/DDBJ databases">
        <title>Complete genome of Methanoplanus endosymbiosus DSM 3599.</title>
        <authorList>
            <person name="Chen S.-C."/>
            <person name="You Y.-T."/>
            <person name="Zhou Y.-Z."/>
            <person name="Lai M.-C."/>
        </authorList>
    </citation>
    <scope>NUCLEOTIDE SEQUENCE</scope>
    <source>
        <strain evidence="8">DSM 3599</strain>
    </source>
</reference>
<dbReference type="EMBL" id="CP096115">
    <property type="protein sequence ID" value="UUX93669.1"/>
    <property type="molecule type" value="Genomic_DNA"/>
</dbReference>
<dbReference type="InterPro" id="IPR000014">
    <property type="entry name" value="PAS"/>
</dbReference>
<dbReference type="AlphaFoldDB" id="A0A9E7PRC8"/>
<dbReference type="InterPro" id="IPR036890">
    <property type="entry name" value="HATPase_C_sf"/>
</dbReference>
<dbReference type="KEGG" id="mend:L6E24_06015"/>
<keyword evidence="9" id="KW-1185">Reference proteome</keyword>
<dbReference type="Pfam" id="PF02518">
    <property type="entry name" value="HATPase_c"/>
    <property type="match status" value="1"/>
</dbReference>
<protein>
    <recommendedName>
        <fullName evidence="2">histidine kinase</fullName>
        <ecNumber evidence="2">2.7.13.3</ecNumber>
    </recommendedName>
</protein>
<dbReference type="GO" id="GO:0016020">
    <property type="term" value="C:membrane"/>
    <property type="evidence" value="ECO:0007669"/>
    <property type="project" value="UniProtKB-SubCell"/>
</dbReference>
<dbReference type="SUPFAM" id="SSF55874">
    <property type="entry name" value="ATPase domain of HSP90 chaperone/DNA topoisomerase II/histidine kinase"/>
    <property type="match status" value="1"/>
</dbReference>
<dbReference type="GO" id="GO:0007234">
    <property type="term" value="P:osmosensory signaling via phosphorelay pathway"/>
    <property type="evidence" value="ECO:0007669"/>
    <property type="project" value="TreeGrafter"/>
</dbReference>
<dbReference type="GO" id="GO:0030295">
    <property type="term" value="F:protein kinase activator activity"/>
    <property type="evidence" value="ECO:0007669"/>
    <property type="project" value="TreeGrafter"/>
</dbReference>
<evidence type="ECO:0000256" key="4">
    <source>
        <dbReference type="ARBA" id="ARBA00022777"/>
    </source>
</evidence>
<evidence type="ECO:0000313" key="9">
    <source>
        <dbReference type="Proteomes" id="UP001060368"/>
    </source>
</evidence>
<name>A0A9E7PRC8_9EURY</name>
<dbReference type="Gene3D" id="3.30.565.10">
    <property type="entry name" value="Histidine kinase-like ATPase, C-terminal domain"/>
    <property type="match status" value="1"/>
</dbReference>
<evidence type="ECO:0000313" key="8">
    <source>
        <dbReference type="EMBL" id="UUX93669.1"/>
    </source>
</evidence>
<evidence type="ECO:0000256" key="3">
    <source>
        <dbReference type="ARBA" id="ARBA00022679"/>
    </source>
</evidence>
<keyword evidence="3" id="KW-0808">Transferase</keyword>
<dbReference type="PRINTS" id="PR00344">
    <property type="entry name" value="BCTRLSENSOR"/>
</dbReference>
<accession>A0A9E7PRC8</accession>
<evidence type="ECO:0000256" key="2">
    <source>
        <dbReference type="ARBA" id="ARBA00012438"/>
    </source>
</evidence>
<dbReference type="CDD" id="cd00075">
    <property type="entry name" value="HATPase"/>
    <property type="match status" value="1"/>
</dbReference>
<dbReference type="InterPro" id="IPR050351">
    <property type="entry name" value="BphY/WalK/GraS-like"/>
</dbReference>
<dbReference type="GO" id="GO:0004673">
    <property type="term" value="F:protein histidine kinase activity"/>
    <property type="evidence" value="ECO:0007669"/>
    <property type="project" value="UniProtKB-EC"/>
</dbReference>
<dbReference type="Pfam" id="PF08448">
    <property type="entry name" value="PAS_4"/>
    <property type="match status" value="1"/>
</dbReference>
<dbReference type="SUPFAM" id="SSF55785">
    <property type="entry name" value="PYP-like sensor domain (PAS domain)"/>
    <property type="match status" value="1"/>
</dbReference>
<dbReference type="EC" id="2.7.13.3" evidence="2"/>
<sequence>MPNQESFRITENFPIGICLIDRNFRIIYRNKILERWSANKNSEIIGRSILECYPHLKDALYLDRIKSVLNGGPPDIFSSQLHEPLIPSYLPDGEKRTQTFTLMPYTGDNGISGAMIIIEDVTELRKEVEAYRRMKDKAVTALNDRIEAEKEVLRANEEANLYLDILLHDINNLNTIILGYSGLLEESDDKSTEDFANRISLAAKRSAGIIESVSGIRKIREDNSELIPVSLDKAVTDAAGHFKDSAIEYSGGGCRVMADELLPDLFLNVIGNSIKYGDNTVKIKITAKDSGEHIDIKIEDDGPGIPKEKRDEIFDRFSRIKNTGAEGKGLGLYIVKNLVQRYGSDISVTDSEIGEGERGIAFTFRLLKART</sequence>
<keyword evidence="6" id="KW-0175">Coiled coil</keyword>
<feature type="coiled-coil region" evidence="6">
    <location>
        <begin position="121"/>
        <end position="151"/>
    </location>
</feature>
<dbReference type="PANTHER" id="PTHR42878">
    <property type="entry name" value="TWO-COMPONENT HISTIDINE KINASE"/>
    <property type="match status" value="1"/>
</dbReference>
<dbReference type="InterPro" id="IPR005467">
    <property type="entry name" value="His_kinase_dom"/>
</dbReference>
<dbReference type="InterPro" id="IPR035965">
    <property type="entry name" value="PAS-like_dom_sf"/>
</dbReference>
<dbReference type="PANTHER" id="PTHR42878:SF13">
    <property type="entry name" value="HISTIDINE KINASE"/>
    <property type="match status" value="1"/>
</dbReference>
<comment type="catalytic activity">
    <reaction evidence="1">
        <text>ATP + protein L-histidine = ADP + protein N-phospho-L-histidine.</text>
        <dbReference type="EC" id="2.7.13.3"/>
    </reaction>
</comment>
<evidence type="ECO:0000259" key="7">
    <source>
        <dbReference type="PROSITE" id="PS50109"/>
    </source>
</evidence>
<keyword evidence="5" id="KW-0472">Membrane</keyword>
<dbReference type="InterPro" id="IPR013656">
    <property type="entry name" value="PAS_4"/>
</dbReference>
<organism evidence="8 9">
    <name type="scientific">Methanoplanus endosymbiosus</name>
    <dbReference type="NCBI Taxonomy" id="33865"/>
    <lineage>
        <taxon>Archaea</taxon>
        <taxon>Methanobacteriati</taxon>
        <taxon>Methanobacteriota</taxon>
        <taxon>Stenosarchaea group</taxon>
        <taxon>Methanomicrobia</taxon>
        <taxon>Methanomicrobiales</taxon>
        <taxon>Methanomicrobiaceae</taxon>
        <taxon>Methanoplanus</taxon>
    </lineage>
</organism>
<dbReference type="GeneID" id="74307235"/>
<evidence type="ECO:0000256" key="5">
    <source>
        <dbReference type="ARBA" id="ARBA00023136"/>
    </source>
</evidence>
<gene>
    <name evidence="8" type="ORF">L6E24_06015</name>
</gene>
<dbReference type="Proteomes" id="UP001060368">
    <property type="component" value="Chromosome"/>
</dbReference>
<evidence type="ECO:0000256" key="1">
    <source>
        <dbReference type="ARBA" id="ARBA00000085"/>
    </source>
</evidence>
<keyword evidence="4 8" id="KW-0418">Kinase</keyword>
<dbReference type="RefSeq" id="WP_257743806.1">
    <property type="nucleotide sequence ID" value="NZ_CP096115.1"/>
</dbReference>
<evidence type="ECO:0000256" key="6">
    <source>
        <dbReference type="SAM" id="Coils"/>
    </source>
</evidence>
<dbReference type="InterPro" id="IPR003594">
    <property type="entry name" value="HATPase_dom"/>
</dbReference>
<dbReference type="InterPro" id="IPR004358">
    <property type="entry name" value="Sig_transdc_His_kin-like_C"/>
</dbReference>